<dbReference type="Pfam" id="PF24626">
    <property type="entry name" value="SH3_Tf2-1"/>
    <property type="match status" value="1"/>
</dbReference>
<sequence length="180" mass="21176">MAPFEALYGRRCRTPLCWSKLGENKVLGPQMTQDTEKQVQIIHDRLKQVFDRQKAYADTKRRDIRHEVGDKVFLKVSPWKKVLRFGKKGKLSPRYIGPFEVLEKVGHVAYGLALPPEFDKIHNVFHVSMLRRYRSDPYHVLEPEDVELNLDLSYEEEPVMIIGREVKRLRNKNVHLVKVL</sequence>
<evidence type="ECO:0000259" key="1">
    <source>
        <dbReference type="Pfam" id="PF24626"/>
    </source>
</evidence>
<dbReference type="InterPro" id="IPR056924">
    <property type="entry name" value="SH3_Tf2-1"/>
</dbReference>
<dbReference type="PANTHER" id="PTHR46148:SF44">
    <property type="entry name" value="GAG-POL POLYPROTEIN"/>
    <property type="match status" value="1"/>
</dbReference>
<gene>
    <name evidence="2" type="ORF">V6N11_018816</name>
</gene>
<evidence type="ECO:0000313" key="2">
    <source>
        <dbReference type="EMBL" id="KAK9003922.1"/>
    </source>
</evidence>
<protein>
    <recommendedName>
        <fullName evidence="1">Tf2-1-like SH3-like domain-containing protein</fullName>
    </recommendedName>
</protein>
<accession>A0ABR2QTX8</accession>
<organism evidence="2 3">
    <name type="scientific">Hibiscus sabdariffa</name>
    <name type="common">roselle</name>
    <dbReference type="NCBI Taxonomy" id="183260"/>
    <lineage>
        <taxon>Eukaryota</taxon>
        <taxon>Viridiplantae</taxon>
        <taxon>Streptophyta</taxon>
        <taxon>Embryophyta</taxon>
        <taxon>Tracheophyta</taxon>
        <taxon>Spermatophyta</taxon>
        <taxon>Magnoliopsida</taxon>
        <taxon>eudicotyledons</taxon>
        <taxon>Gunneridae</taxon>
        <taxon>Pentapetalae</taxon>
        <taxon>rosids</taxon>
        <taxon>malvids</taxon>
        <taxon>Malvales</taxon>
        <taxon>Malvaceae</taxon>
        <taxon>Malvoideae</taxon>
        <taxon>Hibiscus</taxon>
    </lineage>
</organism>
<keyword evidence="3" id="KW-1185">Reference proteome</keyword>
<dbReference type="Proteomes" id="UP001396334">
    <property type="component" value="Unassembled WGS sequence"/>
</dbReference>
<comment type="caution">
    <text evidence="2">The sequence shown here is derived from an EMBL/GenBank/DDBJ whole genome shotgun (WGS) entry which is preliminary data.</text>
</comment>
<name>A0ABR2QTX8_9ROSI</name>
<feature type="domain" description="Tf2-1-like SH3-like" evidence="1">
    <location>
        <begin position="69"/>
        <end position="134"/>
    </location>
</feature>
<proteinExistence type="predicted"/>
<evidence type="ECO:0000313" key="3">
    <source>
        <dbReference type="Proteomes" id="UP001396334"/>
    </source>
</evidence>
<dbReference type="PANTHER" id="PTHR46148">
    <property type="entry name" value="CHROMO DOMAIN-CONTAINING PROTEIN"/>
    <property type="match status" value="1"/>
</dbReference>
<dbReference type="EMBL" id="JBBPBN010000032">
    <property type="protein sequence ID" value="KAK9003922.1"/>
    <property type="molecule type" value="Genomic_DNA"/>
</dbReference>
<reference evidence="2 3" key="1">
    <citation type="journal article" date="2024" name="G3 (Bethesda)">
        <title>Genome assembly of Hibiscus sabdariffa L. provides insights into metabolisms of medicinal natural products.</title>
        <authorList>
            <person name="Kim T."/>
        </authorList>
    </citation>
    <scope>NUCLEOTIDE SEQUENCE [LARGE SCALE GENOMIC DNA]</scope>
    <source>
        <strain evidence="2">TK-2024</strain>
        <tissue evidence="2">Old leaves</tissue>
    </source>
</reference>